<dbReference type="Proteomes" id="UP001652642">
    <property type="component" value="Chromosome 6"/>
</dbReference>
<name>A0ABM5GQA6_9SAUR</name>
<feature type="domain" description="Ig-like" evidence="2">
    <location>
        <begin position="1275"/>
        <end position="1393"/>
    </location>
</feature>
<evidence type="ECO:0000313" key="3">
    <source>
        <dbReference type="Proteomes" id="UP001652642"/>
    </source>
</evidence>
<evidence type="ECO:0000259" key="2">
    <source>
        <dbReference type="PROSITE" id="PS50835"/>
    </source>
</evidence>
<feature type="domain" description="Ig-like" evidence="2">
    <location>
        <begin position="232"/>
        <end position="313"/>
    </location>
</feature>
<feature type="domain" description="Ig-like" evidence="2">
    <location>
        <begin position="13"/>
        <end position="90"/>
    </location>
</feature>
<dbReference type="CDD" id="cd21819">
    <property type="entry name" value="IgC1_CH1_IgM"/>
    <property type="match status" value="1"/>
</dbReference>
<accession>A0ABM5GQA6</accession>
<dbReference type="InterPro" id="IPR003006">
    <property type="entry name" value="Ig/MHC_CS"/>
</dbReference>
<dbReference type="Gene3D" id="2.60.40.10">
    <property type="entry name" value="Immunoglobulins"/>
    <property type="match status" value="13"/>
</dbReference>
<evidence type="ECO:0000313" key="4">
    <source>
        <dbReference type="RefSeq" id="XP_072859834.1"/>
    </source>
</evidence>
<feature type="domain" description="Ig-like" evidence="2">
    <location>
        <begin position="881"/>
        <end position="973"/>
    </location>
</feature>
<dbReference type="GeneID" id="110070582"/>
<sequence length="1526" mass="168908">MAKILLHISPVSPTLFPLLSCCDGHGTEPKESITFACLLSISYPTQSEIQWEPNGHKKTSFPPVSHGTEQLSTSQLTVPFSEFVKTRYKCILKLSTDPQRGEPPSAIIDYKACNLTEAKPIQGQIISPNCNEHSTETTLELVCLLHSLGPGKANVQWLKNGKMEQKQVQVILTEKGDKENGHIGFARQEISKASWDKGDEYTCKVTPQRSNQNVTMYTTSKCTACYGLRQQPTVSVTKPAYRDLLEKTAKVTCTAIGLNLKNTKITWQVDGQPSADVPDDMAQPNAMEGPNVTSSHPVSLAQWKKGTTFTCKVAGGCYEEVIQAVEVKKETEAPEKPSITLARASLGATLENSTALILVCDVMGFFPREISILWRKDGVILNETLYENGVVTVVTRNLFKTYSILKLGREEAGGKGGRYSCVVYHSSSDTEIIASENVSFACYGLRQQPTVSVTKPAYRDLLEKTAKVTCTAIGLNLKNTKITWQVDGQPSADVPDNMAQPNAIEGPNVTSSHPVSLAQWKKGTTFTCKVAGGCYEDVIQAVEVKKETEAPEKPSITLARASLGATLENSTALILVCDVIGFFPREISILWRKDGVILNETLYENGVVTAATRSLFKTYSILKLGREEAGGKGGRYSCVVYHSSSDTEIIASENVSFDFLEPSPPRVMVFLNSENKEHQTLVCFATNFYPKEIDIRWNIKGRDLSCISDSSMVVSLVDGKFQKNCSVVLSGEEWSKLEMYTCTVNHSSTNVLIKKNLHFSRASYCAGMVPTLNNPRDIDMQLPSFEELFVNKSATLTCMVPLTNITSSSTFSWTMDGQPADRNAVTTSMLNETNSTAWIYSQLQVNLTEWRTTMEFNCSIPNSPGETKQQIYRRNGIMRPPKVSLHHYSSNEDLNVTLLCMAKDFYPGEIFLKWEEENQELSLKGYDVKDLKCNHEQQRCSLMSILEVPTSHWMTGMSYTCLVAHISSENIITRRVHSLSDPWDCTLMGVALRDLHNENPDEGSELEEANTVWNKVSTFMVLFVAALSYAGLVTFIKVIPHESNKVLQREVFRGRLVVSVDSSLSFASPSAPSLFPLIPSGSVPESGDITIGCLAKDFLPDSVTFSWNNKNNASLDAGKFKRFPSILSGGTYTASSQANVSVDDWKAYSPFFCQVRQSDVNKVVRVVRRACPRCPDPEMNIQAPPCKAFQAPYFNSTITCTATNLCTEKTTIQWSKDGQLLDSGFTTTKLSLNNGNGYGIRSELIVSLRDWNTNKKYSCTVQNDKYKNTLEIQNPDFCEECCGGHLEVQVETIPPSYADIYVNQEVKLACKISNIPYEQDLGRLAVTWTRRSNGINREQFETELGTPQDQGNGRQSIDASTTVCIADWNSGDTFSCKVEFPDVLPEPVEKSLKKPLGIPVHAPAVYVLPPPSEQLALRETATVTCLIKNFSPSGIFVQWLHNNKPVSPGTYFTSTPTLESRNQDKYFAYSMLNIDEQQWSAGDTYTCLVGHEGLPFNATQKTIDKNTGKPTIVNVSLVLSDTANTC</sequence>
<feature type="domain" description="Ig-like" evidence="2">
    <location>
        <begin position="449"/>
        <end position="530"/>
    </location>
</feature>
<proteinExistence type="predicted"/>
<feature type="domain" description="Ig-like" evidence="2">
    <location>
        <begin position="104"/>
        <end position="215"/>
    </location>
</feature>
<feature type="domain" description="Ig-like" evidence="2">
    <location>
        <begin position="665"/>
        <end position="758"/>
    </location>
</feature>
<dbReference type="PANTHER" id="PTHR23411">
    <property type="entry name" value="TAPASIN"/>
    <property type="match status" value="1"/>
</dbReference>
<dbReference type="RefSeq" id="XP_072859834.1">
    <property type="nucleotide sequence ID" value="XM_073003733.1"/>
</dbReference>
<dbReference type="CDD" id="cd00098">
    <property type="entry name" value="IgC1"/>
    <property type="match status" value="3"/>
</dbReference>
<feature type="domain" description="Ig-like" evidence="2">
    <location>
        <begin position="775"/>
        <end position="872"/>
    </location>
</feature>
<keyword evidence="1" id="KW-0393">Immunoglobulin domain</keyword>
<organism evidence="3 4">
    <name type="scientific">Pogona vitticeps</name>
    <name type="common">central bearded dragon</name>
    <dbReference type="NCBI Taxonomy" id="103695"/>
    <lineage>
        <taxon>Eukaryota</taxon>
        <taxon>Metazoa</taxon>
        <taxon>Chordata</taxon>
        <taxon>Craniata</taxon>
        <taxon>Vertebrata</taxon>
        <taxon>Euteleostomi</taxon>
        <taxon>Lepidosauria</taxon>
        <taxon>Squamata</taxon>
        <taxon>Bifurcata</taxon>
        <taxon>Unidentata</taxon>
        <taxon>Episquamata</taxon>
        <taxon>Toxicofera</taxon>
        <taxon>Iguania</taxon>
        <taxon>Acrodonta</taxon>
        <taxon>Agamidae</taxon>
        <taxon>Amphibolurinae</taxon>
        <taxon>Pogona</taxon>
    </lineage>
</organism>
<dbReference type="InterPro" id="IPR036179">
    <property type="entry name" value="Ig-like_dom_sf"/>
</dbReference>
<feature type="domain" description="Ig-like" evidence="2">
    <location>
        <begin position="337"/>
        <end position="439"/>
    </location>
</feature>
<feature type="domain" description="Ig-like" evidence="2">
    <location>
        <begin position="1403"/>
        <end position="1504"/>
    </location>
</feature>
<gene>
    <name evidence="4" type="primary">LOC110070582</name>
</gene>
<dbReference type="CDD" id="cd05768">
    <property type="entry name" value="IgC1_CH3_IgAGD_CH4_IgAEM"/>
    <property type="match status" value="1"/>
</dbReference>
<dbReference type="Pfam" id="PF07654">
    <property type="entry name" value="C1-set"/>
    <property type="match status" value="12"/>
</dbReference>
<dbReference type="InterPro" id="IPR003597">
    <property type="entry name" value="Ig_C1-set"/>
</dbReference>
<dbReference type="PROSITE" id="PS00290">
    <property type="entry name" value="IG_MHC"/>
    <property type="match status" value="4"/>
</dbReference>
<dbReference type="PROSITE" id="PS50835">
    <property type="entry name" value="IG_LIKE"/>
    <property type="match status" value="13"/>
</dbReference>
<feature type="domain" description="Ig-like" evidence="2">
    <location>
        <begin position="1072"/>
        <end position="1165"/>
    </location>
</feature>
<evidence type="ECO:0000256" key="1">
    <source>
        <dbReference type="ARBA" id="ARBA00023319"/>
    </source>
</evidence>
<dbReference type="InterPro" id="IPR050380">
    <property type="entry name" value="Immune_Resp_Modulators"/>
</dbReference>
<dbReference type="InterPro" id="IPR013783">
    <property type="entry name" value="Ig-like_fold"/>
</dbReference>
<protein>
    <recommendedName>
        <fullName evidence="2">Ig-like domain-containing protein</fullName>
    </recommendedName>
</protein>
<feature type="domain" description="Ig-like" evidence="2">
    <location>
        <begin position="1177"/>
        <end position="1271"/>
    </location>
</feature>
<keyword evidence="3" id="KW-1185">Reference proteome</keyword>
<dbReference type="InterPro" id="IPR007110">
    <property type="entry name" value="Ig-like_dom"/>
</dbReference>
<dbReference type="SMART" id="SM00407">
    <property type="entry name" value="IGc1"/>
    <property type="match status" value="8"/>
</dbReference>
<reference evidence="4" key="1">
    <citation type="submission" date="2025-08" db="UniProtKB">
        <authorList>
            <consortium name="RefSeq"/>
        </authorList>
    </citation>
    <scope>IDENTIFICATION</scope>
</reference>
<dbReference type="SUPFAM" id="SSF48726">
    <property type="entry name" value="Immunoglobulin"/>
    <property type="match status" value="13"/>
</dbReference>
<feature type="domain" description="Ig-like" evidence="2">
    <location>
        <begin position="554"/>
        <end position="656"/>
    </location>
</feature>